<dbReference type="Pfam" id="PF03009">
    <property type="entry name" value="GDPD"/>
    <property type="match status" value="1"/>
</dbReference>
<evidence type="ECO:0000313" key="3">
    <source>
        <dbReference type="Proteomes" id="UP000288291"/>
    </source>
</evidence>
<dbReference type="RefSeq" id="WP_127796202.1">
    <property type="nucleotide sequence ID" value="NZ_ML136875.1"/>
</dbReference>
<dbReference type="AlphaFoldDB" id="A0A437SWT3"/>
<dbReference type="GO" id="GO:0006629">
    <property type="term" value="P:lipid metabolic process"/>
    <property type="evidence" value="ECO:0007669"/>
    <property type="project" value="InterPro"/>
</dbReference>
<proteinExistence type="predicted"/>
<dbReference type="EMBL" id="RXIA01000006">
    <property type="protein sequence ID" value="RVU71287.1"/>
    <property type="molecule type" value="Genomic_DNA"/>
</dbReference>
<dbReference type="PROSITE" id="PS51704">
    <property type="entry name" value="GP_PDE"/>
    <property type="match status" value="1"/>
</dbReference>
<comment type="caution">
    <text evidence="2">The sequence shown here is derived from an EMBL/GenBank/DDBJ whole genome shotgun (WGS) entry which is preliminary data.</text>
</comment>
<protein>
    <submittedName>
        <fullName evidence="2">Glycerophosphodiester phosphodiesterase</fullName>
    </submittedName>
</protein>
<dbReference type="InterPro" id="IPR030395">
    <property type="entry name" value="GP_PDE_dom"/>
</dbReference>
<keyword evidence="3" id="KW-1185">Reference proteome</keyword>
<evidence type="ECO:0000259" key="1">
    <source>
        <dbReference type="PROSITE" id="PS51704"/>
    </source>
</evidence>
<organism evidence="2 3">
    <name type="scientific">Lactobacillus xujianguonis</name>
    <dbReference type="NCBI Taxonomy" id="2495899"/>
    <lineage>
        <taxon>Bacteria</taxon>
        <taxon>Bacillati</taxon>
        <taxon>Bacillota</taxon>
        <taxon>Bacilli</taxon>
        <taxon>Lactobacillales</taxon>
        <taxon>Lactobacillaceae</taxon>
        <taxon>Lactobacillus</taxon>
    </lineage>
</organism>
<dbReference type="PANTHER" id="PTHR46211:SF14">
    <property type="entry name" value="GLYCEROPHOSPHODIESTER PHOSPHODIESTERASE"/>
    <property type="match status" value="1"/>
</dbReference>
<dbReference type="GO" id="GO:0008081">
    <property type="term" value="F:phosphoric diester hydrolase activity"/>
    <property type="evidence" value="ECO:0007669"/>
    <property type="project" value="InterPro"/>
</dbReference>
<dbReference type="Gene3D" id="3.20.20.190">
    <property type="entry name" value="Phosphatidylinositol (PI) phosphodiesterase"/>
    <property type="match status" value="1"/>
</dbReference>
<dbReference type="Proteomes" id="UP000288291">
    <property type="component" value="Unassembled WGS sequence"/>
</dbReference>
<dbReference type="InterPro" id="IPR017946">
    <property type="entry name" value="PLC-like_Pdiesterase_TIM-brl"/>
</dbReference>
<evidence type="ECO:0000313" key="2">
    <source>
        <dbReference type="EMBL" id="RVU71287.1"/>
    </source>
</evidence>
<dbReference type="SUPFAM" id="SSF51695">
    <property type="entry name" value="PLC-like phosphodiesterases"/>
    <property type="match status" value="1"/>
</dbReference>
<accession>A0A437SWT3</accession>
<name>A0A437SWT3_9LACO</name>
<reference evidence="2 3" key="1">
    <citation type="submission" date="2018-12" db="EMBL/GenBank/DDBJ databases">
        <authorList>
            <person name="Meng J."/>
        </authorList>
    </citation>
    <scope>NUCLEOTIDE SEQUENCE [LARGE SCALE GENOMIC DNA]</scope>
    <source>
        <strain evidence="2 3">HT111-2</strain>
    </source>
</reference>
<sequence length="292" mass="33310">MKQLLRVLGKQMKFNQLGILLLALPFLFGFTDIAHRGENQLGKYSEHSFAAYDHASADDANYLELDLQKTKDKVLVVSHDDNLSRVFGVDQEIGKSNFKTLQQARNYSGEPLHSLQEVFQRYQVDPEIKFMIETKDDVAGKGMERPLVRLVKKYHLGNRVLFESFSDSSLALLRKLAPNIPQMQLGGDYHQLGQYGYYANGFYDPQAARYLAAHDKGYIIWGVNRPQAMRRMMLTGKVSGIMTDYSNRMQHVVAQPNLLPVHRIHGVAIVSKPFVISQNGEHVFPKNTHRFD</sequence>
<dbReference type="PANTHER" id="PTHR46211">
    <property type="entry name" value="GLYCEROPHOSPHORYL DIESTER PHOSPHODIESTERASE"/>
    <property type="match status" value="1"/>
</dbReference>
<feature type="domain" description="GP-PDE" evidence="1">
    <location>
        <begin position="30"/>
        <end position="253"/>
    </location>
</feature>
<gene>
    <name evidence="2" type="ORF">EJK17_03605</name>
</gene>